<feature type="compositionally biased region" description="Pro residues" evidence="7">
    <location>
        <begin position="1571"/>
        <end position="1581"/>
    </location>
</feature>
<evidence type="ECO:0000256" key="3">
    <source>
        <dbReference type="ARBA" id="ARBA00022763"/>
    </source>
</evidence>
<feature type="compositionally biased region" description="Polar residues" evidence="7">
    <location>
        <begin position="1584"/>
        <end position="1609"/>
    </location>
</feature>
<reference evidence="9 10" key="1">
    <citation type="submission" date="2015-07" db="EMBL/GenBank/DDBJ databases">
        <title>Emmonsia species relationships and genome sequence.</title>
        <authorList>
            <consortium name="The Broad Institute Genomics Platform"/>
            <person name="Cuomo C.A."/>
            <person name="Munoz J.F."/>
            <person name="Imamovic A."/>
            <person name="Priest M.E."/>
            <person name="Young S."/>
            <person name="Clay O.K."/>
            <person name="McEwen J.G."/>
        </authorList>
    </citation>
    <scope>NUCLEOTIDE SEQUENCE [LARGE SCALE GENOMIC DNA]</scope>
    <source>
        <strain evidence="9 10">UAMH 9510</strain>
    </source>
</reference>
<dbReference type="GO" id="GO:0009411">
    <property type="term" value="P:response to UV"/>
    <property type="evidence" value="ECO:0007669"/>
    <property type="project" value="InterPro"/>
</dbReference>
<feature type="compositionally biased region" description="Acidic residues" evidence="7">
    <location>
        <begin position="565"/>
        <end position="579"/>
    </location>
</feature>
<proteinExistence type="predicted"/>
<evidence type="ECO:0000256" key="7">
    <source>
        <dbReference type="SAM" id="MobiDB-lite"/>
    </source>
</evidence>
<dbReference type="GO" id="GO:0043504">
    <property type="term" value="P:mitochondrial DNA repair"/>
    <property type="evidence" value="ECO:0007669"/>
    <property type="project" value="TreeGrafter"/>
</dbReference>
<feature type="compositionally biased region" description="Low complexity" evidence="7">
    <location>
        <begin position="1470"/>
        <end position="1480"/>
    </location>
</feature>
<organism evidence="9 10">
    <name type="scientific">Emergomyces pasteurianus Ep9510</name>
    <dbReference type="NCBI Taxonomy" id="1447872"/>
    <lineage>
        <taxon>Eukaryota</taxon>
        <taxon>Fungi</taxon>
        <taxon>Dikarya</taxon>
        <taxon>Ascomycota</taxon>
        <taxon>Pezizomycotina</taxon>
        <taxon>Eurotiomycetes</taxon>
        <taxon>Eurotiomycetidae</taxon>
        <taxon>Onygenales</taxon>
        <taxon>Ajellomycetaceae</taxon>
        <taxon>Emergomyces</taxon>
    </lineage>
</organism>
<evidence type="ECO:0000256" key="6">
    <source>
        <dbReference type="ARBA" id="ARBA00023204"/>
    </source>
</evidence>
<dbReference type="GO" id="GO:0004519">
    <property type="term" value="F:endonuclease activity"/>
    <property type="evidence" value="ECO:0007669"/>
    <property type="project" value="UniProtKB-KW"/>
</dbReference>
<feature type="compositionally biased region" description="Basic residues" evidence="7">
    <location>
        <begin position="532"/>
        <end position="546"/>
    </location>
</feature>
<dbReference type="Proteomes" id="UP000182235">
    <property type="component" value="Unassembled WGS sequence"/>
</dbReference>
<comment type="caution">
    <text evidence="9">The sequence shown here is derived from an EMBL/GenBank/DDBJ whole genome shotgun (WGS) entry which is preliminary data.</text>
</comment>
<feature type="compositionally biased region" description="Low complexity" evidence="7">
    <location>
        <begin position="687"/>
        <end position="697"/>
    </location>
</feature>
<dbReference type="InterPro" id="IPR004601">
    <property type="entry name" value="UvdE"/>
</dbReference>
<accession>A0A1J9PKF0</accession>
<keyword evidence="4" id="KW-0228">DNA excision</keyword>
<protein>
    <submittedName>
        <fullName evidence="9">UV damage endonuclease UvdE</fullName>
    </submittedName>
</protein>
<feature type="region of interest" description="Disordered" evidence="7">
    <location>
        <begin position="521"/>
        <end position="581"/>
    </location>
</feature>
<keyword evidence="3" id="KW-0227">DNA damage</keyword>
<feature type="compositionally biased region" description="Low complexity" evidence="7">
    <location>
        <begin position="1614"/>
        <end position="1625"/>
    </location>
</feature>
<feature type="compositionally biased region" description="Polar residues" evidence="7">
    <location>
        <begin position="1546"/>
        <end position="1562"/>
    </location>
</feature>
<sequence length="1728" mass="191889">MSGFAALHLKYAFQTTACRSQRGPAKQAFVHCLATRHARSVASSQCFPYAPRTPILCQRSTGLIALARRENVSMLHTTSRTVGLTQPVATFPGSLIEEIQRTMSDSSLSDAPIDIDTPVSGPKHVSTGSSKNLATGVFDPEANVDISADIEEVKEALARPPPVNSSYLPLPWKGRLGYACLNTYLRTSKPPVFCARTCRISSILENRHPLQDSTQPAHRTKNRPDLQQPPDVERGLAYVQALGLANARDIVKMIRWNDRYGIRFMRLSSEMFPFASHAEHGYRLEPFAADVLAEAGRVAAELGHRLTVHPGQFTQLASPRSTVTENSVRDLEYHAEMLRLLKLPPQQDRDAVMILHMGGVFGDKQATLDRFRKTYKTLSGDIKNRLVLENDDVSWTVHDLLPICEELNIPLVLDYHHHNINFDADKIREGTLDIMNLYDRITATWTRKGITQKMHYSEQTPSAITKKQRRKHNTRVQMLPPCDPTMDLMIEAKDKEQAVFELMRTYKLPGFEKINDIIPFTRTDDNTSTRGGKAKTKKMTGTRKKSSSSSKLQGAAEANHTNNPNDDEIPSTIIPEEEVGMGGPEGRVYWPPGMEHWLQPEKRATKLETADTIVAKSSSTSVKNAFPATTTTTTTTPRKRGRPSRNADSAAATEFAVEQPATTKRRRTTKADTAFFNSSGSSENETAAKVASRTAVRASRRTKGKKPGPRLRTTFTFLYHLFPQTRQRLRARLLDLRHDILPAFRQRTHLRIYRAIADRQRVRHRHQPPLRRDHAASTAAAIPAINKRKTGLLSYLLSKRRIRKRLEFGHRAKATSTNRSHFTFDSHRNGPLLGAITRRLKDAKGGGRMTTPQSGSLGPYRADSTSDAGSIYGYGSGQDGGGRERGTRRKKVYGYLKAANELRQAYSAQWVQRTQDNDYDTRDTPGEFIDAETARSADEEMVLFPSYGRRHVRKRPEVDYRDLGPESWTDPEDAQSMGDVEFWKKEWEKYEQDNAIVDVDVRGWIYAPHRGPMNRKKRILISLARRLSGIPAPNMVATGNRPSTASVNEDAVVDKQELSIIHTAQRDADPEWRANAGREALSSRPDADQTSYYNNQDEIAAANAQLMERLRPFLTNPIVSVPITVFFFDEKNSQSRTVSTNDGGHFSVRAALDFVPTHIRVLASENLSATEEVKIIEPTGISLISDIDDTIKHSAIASGAKEIFRNTFVRNLADLTVLGVKEWYSKLAELGVRVHYVSNSPWQLYPLLKSYFSLTGLPPGSFHLKQYSGMLQGIFEPSAEKKRPTLERIMLDFPDRRFILVGDSGEADLEVYTELVLANPRKILGIFIRDVTTAPTHNFFDQSVTNFEGLPFRVPATGSSLPENLGEVETCRPSLPPRNYLERKEPAKCEAVIASGDLIDLSIEEEPSTMNKPETAKAPSNNGQIPPTRPCKPAALRSGAVEPDGDNNKRTAPSSIRRKPAPPLPDKPRSLSSSQSRGQSDTPPLSIRSAQTFHPAGPQPLSRATTNQSFNNSSSNNHAVGNAGSYAATARDKVANIYNQLSSTPSYLESIPASNSLSSRDQAPSSQPAAREPPPPLPPPRRSTTQSLSKQSTPMNHVTQYPSGTTQDPRCNISLSPSPSSSLSGTPPPTRTTAANIPSQQSQPSSLYSYPNSSTSSSSIAPGLGPVAATVPVPNKREEMWKRRWARAKEILDRQGVVLMTWRTGEDVENVCVGLVKRAQKEGIEGVR</sequence>
<feature type="region of interest" description="Disordered" evidence="7">
    <location>
        <begin position="1546"/>
        <end position="1671"/>
    </location>
</feature>
<dbReference type="Gene3D" id="3.20.20.150">
    <property type="entry name" value="Divalent-metal-dependent TIM barrel enzymes"/>
    <property type="match status" value="1"/>
</dbReference>
<evidence type="ECO:0000256" key="4">
    <source>
        <dbReference type="ARBA" id="ARBA00022769"/>
    </source>
</evidence>
<name>A0A1J9PKF0_9EURO</name>
<dbReference type="GO" id="GO:0006289">
    <property type="term" value="P:nucleotide-excision repair"/>
    <property type="evidence" value="ECO:0007669"/>
    <property type="project" value="InterPro"/>
</dbReference>
<dbReference type="EMBL" id="LGRN01000085">
    <property type="protein sequence ID" value="OJD16976.1"/>
    <property type="molecule type" value="Genomic_DNA"/>
</dbReference>
<keyword evidence="6" id="KW-0234">DNA repair</keyword>
<feature type="compositionally biased region" description="Low complexity" evidence="7">
    <location>
        <begin position="1638"/>
        <end position="1659"/>
    </location>
</feature>
<dbReference type="InterPro" id="IPR036237">
    <property type="entry name" value="Xyl_isomerase-like_sf"/>
</dbReference>
<dbReference type="Pfam" id="PF03851">
    <property type="entry name" value="UvdE"/>
    <property type="match status" value="1"/>
</dbReference>
<feature type="domain" description="Phosphatidate phosphatase APP1 catalytic" evidence="8">
    <location>
        <begin position="1181"/>
        <end position="1330"/>
    </location>
</feature>
<keyword evidence="1" id="KW-0540">Nuclease</keyword>
<feature type="region of interest" description="Disordered" evidence="7">
    <location>
        <begin position="1407"/>
        <end position="1518"/>
    </location>
</feature>
<dbReference type="InterPro" id="IPR019236">
    <property type="entry name" value="APP1_cat"/>
</dbReference>
<dbReference type="Pfam" id="PF09949">
    <property type="entry name" value="APP1_cat"/>
    <property type="match status" value="1"/>
</dbReference>
<feature type="compositionally biased region" description="Polar residues" evidence="7">
    <location>
        <begin position="675"/>
        <end position="685"/>
    </location>
</feature>
<feature type="region of interest" description="Disordered" evidence="7">
    <location>
        <begin position="457"/>
        <end position="480"/>
    </location>
</feature>
<feature type="region of interest" description="Disordered" evidence="7">
    <location>
        <begin position="627"/>
        <end position="709"/>
    </location>
</feature>
<dbReference type="VEuPathDB" id="FungiDB:AJ78_02910"/>
<feature type="region of interest" description="Disordered" evidence="7">
    <location>
        <begin position="841"/>
        <end position="887"/>
    </location>
</feature>
<evidence type="ECO:0000313" key="10">
    <source>
        <dbReference type="Proteomes" id="UP000182235"/>
    </source>
</evidence>
<dbReference type="GO" id="GO:0005739">
    <property type="term" value="C:mitochondrion"/>
    <property type="evidence" value="ECO:0007669"/>
    <property type="project" value="TreeGrafter"/>
</dbReference>
<feature type="region of interest" description="Disordered" evidence="7">
    <location>
        <begin position="207"/>
        <end position="230"/>
    </location>
</feature>
<dbReference type="NCBIfam" id="TIGR00629">
    <property type="entry name" value="uvde"/>
    <property type="match status" value="1"/>
</dbReference>
<dbReference type="PANTHER" id="PTHR31290">
    <property type="entry name" value="UV-DAMAGE ENDONUCLEASE"/>
    <property type="match status" value="1"/>
</dbReference>
<keyword evidence="2 9" id="KW-0255">Endonuclease</keyword>
<dbReference type="GO" id="GO:0005634">
    <property type="term" value="C:nucleus"/>
    <property type="evidence" value="ECO:0007669"/>
    <property type="project" value="TreeGrafter"/>
</dbReference>
<feature type="compositionally biased region" description="Basic residues" evidence="7">
    <location>
        <begin position="698"/>
        <end position="709"/>
    </location>
</feature>
<evidence type="ECO:0000313" key="9">
    <source>
        <dbReference type="EMBL" id="OJD16976.1"/>
    </source>
</evidence>
<evidence type="ECO:0000256" key="2">
    <source>
        <dbReference type="ARBA" id="ARBA00022759"/>
    </source>
</evidence>
<gene>
    <name evidence="9" type="ORF">AJ78_02910</name>
</gene>
<keyword evidence="5" id="KW-0378">Hydrolase</keyword>
<evidence type="ECO:0000259" key="8">
    <source>
        <dbReference type="Pfam" id="PF09949"/>
    </source>
</evidence>
<evidence type="ECO:0000256" key="5">
    <source>
        <dbReference type="ARBA" id="ARBA00022801"/>
    </source>
</evidence>
<dbReference type="GO" id="GO:0008195">
    <property type="term" value="F:phosphatidate phosphatase activity"/>
    <property type="evidence" value="ECO:0007669"/>
    <property type="project" value="InterPro"/>
</dbReference>
<feature type="compositionally biased region" description="Low complexity" evidence="7">
    <location>
        <begin position="1507"/>
        <end position="1517"/>
    </location>
</feature>
<dbReference type="PANTHER" id="PTHR31290:SF5">
    <property type="entry name" value="UV-DAMAGE ENDONUCLEASE"/>
    <property type="match status" value="1"/>
</dbReference>
<dbReference type="OrthoDB" id="541883at2759"/>
<evidence type="ECO:0000256" key="1">
    <source>
        <dbReference type="ARBA" id="ARBA00022722"/>
    </source>
</evidence>
<feature type="compositionally biased region" description="Polar residues" evidence="7">
    <location>
        <begin position="1408"/>
        <end position="1425"/>
    </location>
</feature>
<keyword evidence="10" id="KW-1185">Reference proteome</keyword>
<dbReference type="SUPFAM" id="SSF51658">
    <property type="entry name" value="Xylose isomerase-like"/>
    <property type="match status" value="1"/>
</dbReference>